<gene>
    <name evidence="1" type="ORF">CCY01nite_31890</name>
</gene>
<evidence type="ECO:0000313" key="1">
    <source>
        <dbReference type="EMBL" id="GEP96929.1"/>
    </source>
</evidence>
<protein>
    <submittedName>
        <fullName evidence="1">Uncharacterized protein</fullName>
    </submittedName>
</protein>
<keyword evidence="2" id="KW-1185">Reference proteome</keyword>
<dbReference type="EMBL" id="BKAU01000003">
    <property type="protein sequence ID" value="GEP96929.1"/>
    <property type="molecule type" value="Genomic_DNA"/>
</dbReference>
<dbReference type="AlphaFoldDB" id="A0A512RMN2"/>
<dbReference type="OrthoDB" id="886712at2"/>
<reference evidence="1 2" key="1">
    <citation type="submission" date="2019-07" db="EMBL/GenBank/DDBJ databases">
        <title>Whole genome shotgun sequence of Chitinophaga cymbidii NBRC 109752.</title>
        <authorList>
            <person name="Hosoyama A."/>
            <person name="Uohara A."/>
            <person name="Ohji S."/>
            <person name="Ichikawa N."/>
        </authorList>
    </citation>
    <scope>NUCLEOTIDE SEQUENCE [LARGE SCALE GENOMIC DNA]</scope>
    <source>
        <strain evidence="1 2">NBRC 109752</strain>
    </source>
</reference>
<dbReference type="Proteomes" id="UP000321436">
    <property type="component" value="Unassembled WGS sequence"/>
</dbReference>
<organism evidence="1 2">
    <name type="scientific">Chitinophaga cymbidii</name>
    <dbReference type="NCBI Taxonomy" id="1096750"/>
    <lineage>
        <taxon>Bacteria</taxon>
        <taxon>Pseudomonadati</taxon>
        <taxon>Bacteroidota</taxon>
        <taxon>Chitinophagia</taxon>
        <taxon>Chitinophagales</taxon>
        <taxon>Chitinophagaceae</taxon>
        <taxon>Chitinophaga</taxon>
    </lineage>
</organism>
<evidence type="ECO:0000313" key="2">
    <source>
        <dbReference type="Proteomes" id="UP000321436"/>
    </source>
</evidence>
<dbReference type="RefSeq" id="WP_146863942.1">
    <property type="nucleotide sequence ID" value="NZ_BKAU01000003.1"/>
</dbReference>
<proteinExistence type="predicted"/>
<comment type="caution">
    <text evidence="1">The sequence shown here is derived from an EMBL/GenBank/DDBJ whole genome shotgun (WGS) entry which is preliminary data.</text>
</comment>
<sequence>MEKRRDIEYEVESTLNSLDGAQRAEPGEFFFTRLQARMRQSGATDAWERFISIITRPSVAITGIALVLMLNAGLALTQLRPSQERSEQAMLQQAFADEYQLGIVTYYEYEKTEP</sequence>
<name>A0A512RMN2_9BACT</name>
<accession>A0A512RMN2</accession>